<reference evidence="3 4" key="1">
    <citation type="submission" date="2020-07" db="EMBL/GenBank/DDBJ databases">
        <title>Pseudogemmobacter sp. nov., isolated from poultry manure in Taiwan.</title>
        <authorList>
            <person name="Lin S.-Y."/>
            <person name="Tang Y.-S."/>
            <person name="Young C.-C."/>
        </authorList>
    </citation>
    <scope>NUCLEOTIDE SEQUENCE [LARGE SCALE GENOMIC DNA]</scope>
    <source>
        <strain evidence="3 4">CC-YST710</strain>
    </source>
</reference>
<dbReference type="InterPro" id="IPR006528">
    <property type="entry name" value="Phage_head_morphogenesis_dom"/>
</dbReference>
<dbReference type="Pfam" id="PF04233">
    <property type="entry name" value="Phage_Mu_F"/>
    <property type="match status" value="1"/>
</dbReference>
<accession>A0ABS8CNW6</accession>
<evidence type="ECO:0000313" key="4">
    <source>
        <dbReference type="Proteomes" id="UP001198571"/>
    </source>
</evidence>
<name>A0ABS8CNW6_9RHOB</name>
<keyword evidence="4" id="KW-1185">Reference proteome</keyword>
<dbReference type="NCBIfam" id="TIGR01641">
    <property type="entry name" value="phageSPP1_gp7"/>
    <property type="match status" value="1"/>
</dbReference>
<dbReference type="Proteomes" id="UP001198571">
    <property type="component" value="Unassembled WGS sequence"/>
</dbReference>
<dbReference type="EMBL" id="JACDXX010000013">
    <property type="protein sequence ID" value="MCB5411093.1"/>
    <property type="molecule type" value="Genomic_DNA"/>
</dbReference>
<feature type="domain" description="Phage head morphogenesis" evidence="2">
    <location>
        <begin position="28"/>
        <end position="78"/>
    </location>
</feature>
<dbReference type="RefSeq" id="WP_226936548.1">
    <property type="nucleotide sequence ID" value="NZ_JACDXX010000013.1"/>
</dbReference>
<organism evidence="3 4">
    <name type="scientific">Pseudogemmobacter faecipullorum</name>
    <dbReference type="NCBI Taxonomy" id="2755041"/>
    <lineage>
        <taxon>Bacteria</taxon>
        <taxon>Pseudomonadati</taxon>
        <taxon>Pseudomonadota</taxon>
        <taxon>Alphaproteobacteria</taxon>
        <taxon>Rhodobacterales</taxon>
        <taxon>Paracoccaceae</taxon>
        <taxon>Pseudogemmobacter</taxon>
    </lineage>
</organism>
<protein>
    <submittedName>
        <fullName evidence="3">Minor capsid protein</fullName>
    </submittedName>
</protein>
<gene>
    <name evidence="3" type="ORF">H0485_13945</name>
</gene>
<feature type="region of interest" description="Disordered" evidence="1">
    <location>
        <begin position="238"/>
        <end position="260"/>
    </location>
</feature>
<proteinExistence type="predicted"/>
<sequence length="285" mass="32194">MFVDQKLYQKAFQAYLRKGAPIEWSIKQERPTTHYIWRTRDDENVRPSHAANNGQVFTWDDPPSSGHPGEDYGCRCTAEPYDPETSENLMISLQGVSDSSTIWGSRDFVRHYYQGGGRAVMVRETGNLGRLVARYMEIAEDRIKRQIAEKAREVRNGALSGDFVRTYDMTGLVFSVGDTTIGGSFMGHATERNSNIDVFGELDFYLRDEFADPLDIGVEAIDIPETIFGNLLRPLEDHGRNRLGQPSSGPQRPGIHTGEPYAITDTWSGRFAGRVRTDPRYSAFR</sequence>
<evidence type="ECO:0000313" key="3">
    <source>
        <dbReference type="EMBL" id="MCB5411093.1"/>
    </source>
</evidence>
<comment type="caution">
    <text evidence="3">The sequence shown here is derived from an EMBL/GenBank/DDBJ whole genome shotgun (WGS) entry which is preliminary data.</text>
</comment>
<evidence type="ECO:0000259" key="2">
    <source>
        <dbReference type="Pfam" id="PF04233"/>
    </source>
</evidence>
<evidence type="ECO:0000256" key="1">
    <source>
        <dbReference type="SAM" id="MobiDB-lite"/>
    </source>
</evidence>